<evidence type="ECO:0000256" key="1">
    <source>
        <dbReference type="SAM" id="MobiDB-lite"/>
    </source>
</evidence>
<feature type="region of interest" description="Disordered" evidence="1">
    <location>
        <begin position="106"/>
        <end position="161"/>
    </location>
</feature>
<keyword evidence="3" id="KW-1185">Reference proteome</keyword>
<dbReference type="HOGENOM" id="CLU_1643384_0_0_1"/>
<proteinExistence type="predicted"/>
<dbReference type="GeneID" id="19109828"/>
<evidence type="ECO:0000313" key="3">
    <source>
        <dbReference type="Proteomes" id="UP000011761"/>
    </source>
</evidence>
<accession>M2MRF1</accession>
<feature type="compositionally biased region" description="Basic and acidic residues" evidence="1">
    <location>
        <begin position="110"/>
        <end position="133"/>
    </location>
</feature>
<name>M2MRF1_BAUPA</name>
<dbReference type="RefSeq" id="XP_007678994.1">
    <property type="nucleotide sequence ID" value="XM_007680804.1"/>
</dbReference>
<dbReference type="EMBL" id="KB445559">
    <property type="protein sequence ID" value="EMC94028.1"/>
    <property type="molecule type" value="Genomic_DNA"/>
</dbReference>
<dbReference type="Proteomes" id="UP000011761">
    <property type="component" value="Unassembled WGS sequence"/>
</dbReference>
<reference evidence="2 3" key="1">
    <citation type="journal article" date="2012" name="PLoS Pathog.">
        <title>Diverse lifestyles and strategies of plant pathogenesis encoded in the genomes of eighteen Dothideomycetes fungi.</title>
        <authorList>
            <person name="Ohm R.A."/>
            <person name="Feau N."/>
            <person name="Henrissat B."/>
            <person name="Schoch C.L."/>
            <person name="Horwitz B.A."/>
            <person name="Barry K.W."/>
            <person name="Condon B.J."/>
            <person name="Copeland A.C."/>
            <person name="Dhillon B."/>
            <person name="Glaser F."/>
            <person name="Hesse C.N."/>
            <person name="Kosti I."/>
            <person name="LaButti K."/>
            <person name="Lindquist E.A."/>
            <person name="Lucas S."/>
            <person name="Salamov A.A."/>
            <person name="Bradshaw R.E."/>
            <person name="Ciuffetti L."/>
            <person name="Hamelin R.C."/>
            <person name="Kema G.H.J."/>
            <person name="Lawrence C."/>
            <person name="Scott J.A."/>
            <person name="Spatafora J.W."/>
            <person name="Turgeon B.G."/>
            <person name="de Wit P.J.G.M."/>
            <person name="Zhong S."/>
            <person name="Goodwin S.B."/>
            <person name="Grigoriev I.V."/>
        </authorList>
    </citation>
    <scope>NUCLEOTIDE SEQUENCE [LARGE SCALE GENOMIC DNA]</scope>
    <source>
        <strain evidence="2 3">UAMH 10762</strain>
    </source>
</reference>
<organism evidence="2 3">
    <name type="scientific">Baudoinia panamericana (strain UAMH 10762)</name>
    <name type="common">Angels' share fungus</name>
    <name type="synonym">Baudoinia compniacensis (strain UAMH 10762)</name>
    <dbReference type="NCBI Taxonomy" id="717646"/>
    <lineage>
        <taxon>Eukaryota</taxon>
        <taxon>Fungi</taxon>
        <taxon>Dikarya</taxon>
        <taxon>Ascomycota</taxon>
        <taxon>Pezizomycotina</taxon>
        <taxon>Dothideomycetes</taxon>
        <taxon>Dothideomycetidae</taxon>
        <taxon>Mycosphaerellales</taxon>
        <taxon>Teratosphaeriaceae</taxon>
        <taxon>Baudoinia</taxon>
    </lineage>
</organism>
<protein>
    <submittedName>
        <fullName evidence="2">Uncharacterized protein</fullName>
    </submittedName>
</protein>
<sequence>MRASFILRSSNHDIANSTHGDCSAYRPHESPTLLQSLARRCGFVLTVDGSVLSVGYKRTFTEGSQTTSWRLWIDLTIIRTRTNTTANIPRYYRAISHLGALPCITSTKPDNQHERHKPSDRARQQQVKLDRARRQNRQGEGAQRRDDGIGARLPEAFESGQ</sequence>
<gene>
    <name evidence="2" type="ORF">BAUCODRAFT_218886</name>
</gene>
<dbReference type="KEGG" id="bcom:BAUCODRAFT_218886"/>
<evidence type="ECO:0000313" key="2">
    <source>
        <dbReference type="EMBL" id="EMC94028.1"/>
    </source>
</evidence>
<dbReference type="AlphaFoldDB" id="M2MRF1"/>